<reference evidence="1 2" key="1">
    <citation type="submission" date="2020-02" db="EMBL/GenBank/DDBJ databases">
        <authorList>
            <person name="Ferguson B K."/>
        </authorList>
    </citation>
    <scope>NUCLEOTIDE SEQUENCE [LARGE SCALE GENOMIC DNA]</scope>
</reference>
<sequence>MVNLYLTMCEICEQKKVKRHRGLVSKPILHDQMNSRCQVDFIDYQAQAVDGFKWVMVYQDHLTKFVMLKALKTKRAEELNILKMDRDISRNDPRPKSKV</sequence>
<dbReference type="OrthoDB" id="441971at2759"/>
<dbReference type="Gene3D" id="3.30.420.10">
    <property type="entry name" value="Ribonuclease H-like superfamily/Ribonuclease H"/>
    <property type="match status" value="1"/>
</dbReference>
<name>A0A6H5IRC6_9HYME</name>
<evidence type="ECO:0000313" key="2">
    <source>
        <dbReference type="Proteomes" id="UP000479190"/>
    </source>
</evidence>
<evidence type="ECO:0000313" key="1">
    <source>
        <dbReference type="EMBL" id="CAB0039376.1"/>
    </source>
</evidence>
<protein>
    <recommendedName>
        <fullName evidence="3">Integrase catalytic domain-containing protein</fullName>
    </recommendedName>
</protein>
<organism evidence="1 2">
    <name type="scientific">Trichogramma brassicae</name>
    <dbReference type="NCBI Taxonomy" id="86971"/>
    <lineage>
        <taxon>Eukaryota</taxon>
        <taxon>Metazoa</taxon>
        <taxon>Ecdysozoa</taxon>
        <taxon>Arthropoda</taxon>
        <taxon>Hexapoda</taxon>
        <taxon>Insecta</taxon>
        <taxon>Pterygota</taxon>
        <taxon>Neoptera</taxon>
        <taxon>Endopterygota</taxon>
        <taxon>Hymenoptera</taxon>
        <taxon>Apocrita</taxon>
        <taxon>Proctotrupomorpha</taxon>
        <taxon>Chalcidoidea</taxon>
        <taxon>Trichogrammatidae</taxon>
        <taxon>Trichogramma</taxon>
    </lineage>
</organism>
<gene>
    <name evidence="1" type="ORF">TBRA_LOCUS11120</name>
</gene>
<accession>A0A6H5IRC6</accession>
<dbReference type="Proteomes" id="UP000479190">
    <property type="component" value="Unassembled WGS sequence"/>
</dbReference>
<feature type="non-terminal residue" evidence="1">
    <location>
        <position position="99"/>
    </location>
</feature>
<dbReference type="AlphaFoldDB" id="A0A6H5IRC6"/>
<dbReference type="InterPro" id="IPR036397">
    <property type="entry name" value="RNaseH_sf"/>
</dbReference>
<dbReference type="EMBL" id="CADCXV010000957">
    <property type="protein sequence ID" value="CAB0039376.1"/>
    <property type="molecule type" value="Genomic_DNA"/>
</dbReference>
<dbReference type="GO" id="GO:0003676">
    <property type="term" value="F:nucleic acid binding"/>
    <property type="evidence" value="ECO:0007669"/>
    <property type="project" value="InterPro"/>
</dbReference>
<keyword evidence="2" id="KW-1185">Reference proteome</keyword>
<evidence type="ECO:0008006" key="3">
    <source>
        <dbReference type="Google" id="ProtNLM"/>
    </source>
</evidence>
<proteinExistence type="predicted"/>